<dbReference type="Pfam" id="PF00106">
    <property type="entry name" value="adh_short"/>
    <property type="match status" value="1"/>
</dbReference>
<accession>A0AAD4KR65</accession>
<dbReference type="InterPro" id="IPR036291">
    <property type="entry name" value="NAD(P)-bd_dom_sf"/>
</dbReference>
<keyword evidence="2" id="KW-0560">Oxidoreductase</keyword>
<evidence type="ECO:0000256" key="1">
    <source>
        <dbReference type="ARBA" id="ARBA00006484"/>
    </source>
</evidence>
<protein>
    <submittedName>
        <fullName evidence="3">Uncharacterized protein</fullName>
    </submittedName>
</protein>
<sequence length="355" mass="39346">MASSLLSGIYHLYDLFQAIRGANPTFLTPHHVPGTDLTGKWIIISGSNSGIGLEAAKSFATWGANLILACREPASWELHPTAAVQECKFLADAHGHSRSVIEWWEIDMADLASVEAFCRRWLDSGRGLDVLCNNAGVVSTSKTHMTRDGFQLVHQVNFLSHVLLTLRLLPSLARSPEPRVICTTSCVHHLGELDLEHFNCGPDMHGGDYGNNKLYFQMWVSELQSRFLKHREYMHITINGVHPGYVVTGIWKSVNEAEDTSGRWLKTLSRYIGITAQQGSLAITHAATSPELGPDPKTQSVGVVGGGGGGRYINRIWEAAPKFYCHDLQARKRLWVKLDEELQLREKGLLTILGL</sequence>
<dbReference type="GO" id="GO:0016491">
    <property type="term" value="F:oxidoreductase activity"/>
    <property type="evidence" value="ECO:0007669"/>
    <property type="project" value="UniProtKB-KW"/>
</dbReference>
<dbReference type="PANTHER" id="PTHR43157:SF31">
    <property type="entry name" value="PHOSPHATIDYLINOSITOL-GLYCAN BIOSYNTHESIS CLASS F PROTEIN"/>
    <property type="match status" value="1"/>
</dbReference>
<comment type="similarity">
    <text evidence="1">Belongs to the short-chain dehydrogenases/reductases (SDR) family.</text>
</comment>
<reference evidence="3" key="1">
    <citation type="submission" date="2021-12" db="EMBL/GenBank/DDBJ databases">
        <title>Convergent genome expansion in fungi linked to evolution of root-endophyte symbiosis.</title>
        <authorList>
            <consortium name="DOE Joint Genome Institute"/>
            <person name="Ke Y.-H."/>
            <person name="Bonito G."/>
            <person name="Liao H.-L."/>
            <person name="Looney B."/>
            <person name="Rojas-Flechas A."/>
            <person name="Nash J."/>
            <person name="Hameed K."/>
            <person name="Schadt C."/>
            <person name="Martin F."/>
            <person name="Crous P.W."/>
            <person name="Miettinen O."/>
            <person name="Magnuson J.K."/>
            <person name="Labbe J."/>
            <person name="Jacobson D."/>
            <person name="Doktycz M.J."/>
            <person name="Veneault-Fourrey C."/>
            <person name="Kuo A."/>
            <person name="Mondo S."/>
            <person name="Calhoun S."/>
            <person name="Riley R."/>
            <person name="Ohm R."/>
            <person name="LaButti K."/>
            <person name="Andreopoulos B."/>
            <person name="Pangilinan J."/>
            <person name="Nolan M."/>
            <person name="Tritt A."/>
            <person name="Clum A."/>
            <person name="Lipzen A."/>
            <person name="Daum C."/>
            <person name="Barry K."/>
            <person name="Grigoriev I.V."/>
            <person name="Vilgalys R."/>
        </authorList>
    </citation>
    <scope>NUCLEOTIDE SEQUENCE</scope>
    <source>
        <strain evidence="3">PMI_201</strain>
    </source>
</reference>
<gene>
    <name evidence="3" type="ORF">BGW36DRAFT_168637</name>
</gene>
<evidence type="ECO:0000256" key="2">
    <source>
        <dbReference type="ARBA" id="ARBA00023002"/>
    </source>
</evidence>
<dbReference type="Gene3D" id="3.40.50.720">
    <property type="entry name" value="NAD(P)-binding Rossmann-like Domain"/>
    <property type="match status" value="1"/>
</dbReference>
<dbReference type="InterPro" id="IPR002347">
    <property type="entry name" value="SDR_fam"/>
</dbReference>
<organism evidence="3 4">
    <name type="scientific">Talaromyces proteolyticus</name>
    <dbReference type="NCBI Taxonomy" id="1131652"/>
    <lineage>
        <taxon>Eukaryota</taxon>
        <taxon>Fungi</taxon>
        <taxon>Dikarya</taxon>
        <taxon>Ascomycota</taxon>
        <taxon>Pezizomycotina</taxon>
        <taxon>Eurotiomycetes</taxon>
        <taxon>Eurotiomycetidae</taxon>
        <taxon>Eurotiales</taxon>
        <taxon>Trichocomaceae</taxon>
        <taxon>Talaromyces</taxon>
        <taxon>Talaromyces sect. Bacilispori</taxon>
    </lineage>
</organism>
<dbReference type="RefSeq" id="XP_046072191.1">
    <property type="nucleotide sequence ID" value="XM_046209631.1"/>
</dbReference>
<dbReference type="Proteomes" id="UP001201262">
    <property type="component" value="Unassembled WGS sequence"/>
</dbReference>
<keyword evidence="4" id="KW-1185">Reference proteome</keyword>
<dbReference type="PANTHER" id="PTHR43157">
    <property type="entry name" value="PHOSPHATIDYLINOSITOL-GLYCAN BIOSYNTHESIS CLASS F PROTEIN-RELATED"/>
    <property type="match status" value="1"/>
</dbReference>
<evidence type="ECO:0000313" key="3">
    <source>
        <dbReference type="EMBL" id="KAH8697490.1"/>
    </source>
</evidence>
<proteinExistence type="inferred from homology"/>
<comment type="caution">
    <text evidence="3">The sequence shown here is derived from an EMBL/GenBank/DDBJ whole genome shotgun (WGS) entry which is preliminary data.</text>
</comment>
<dbReference type="PRINTS" id="PR00081">
    <property type="entry name" value="GDHRDH"/>
</dbReference>
<dbReference type="GeneID" id="70239918"/>
<evidence type="ECO:0000313" key="4">
    <source>
        <dbReference type="Proteomes" id="UP001201262"/>
    </source>
</evidence>
<dbReference type="EMBL" id="JAJTJA010000006">
    <property type="protein sequence ID" value="KAH8697490.1"/>
    <property type="molecule type" value="Genomic_DNA"/>
</dbReference>
<dbReference type="AlphaFoldDB" id="A0AAD4KR65"/>
<dbReference type="SUPFAM" id="SSF51735">
    <property type="entry name" value="NAD(P)-binding Rossmann-fold domains"/>
    <property type="match status" value="1"/>
</dbReference>
<name>A0AAD4KR65_9EURO</name>